<dbReference type="CDD" id="cd19757">
    <property type="entry name" value="Bbox1"/>
    <property type="match status" value="1"/>
</dbReference>
<keyword evidence="1" id="KW-0862">Zinc</keyword>
<keyword evidence="5" id="KW-1185">Reference proteome</keyword>
<feature type="domain" description="B box-type" evidence="3">
    <location>
        <begin position="10"/>
        <end position="53"/>
    </location>
</feature>
<organism evidence="4 5">
    <name type="scientific">Mytilus edulis</name>
    <name type="common">Blue mussel</name>
    <dbReference type="NCBI Taxonomy" id="6550"/>
    <lineage>
        <taxon>Eukaryota</taxon>
        <taxon>Metazoa</taxon>
        <taxon>Spiralia</taxon>
        <taxon>Lophotrochozoa</taxon>
        <taxon>Mollusca</taxon>
        <taxon>Bivalvia</taxon>
        <taxon>Autobranchia</taxon>
        <taxon>Pteriomorphia</taxon>
        <taxon>Mytilida</taxon>
        <taxon>Mytiloidea</taxon>
        <taxon>Mytilidae</taxon>
        <taxon>Mytilinae</taxon>
        <taxon>Mytilus</taxon>
    </lineage>
</organism>
<evidence type="ECO:0000313" key="5">
    <source>
        <dbReference type="Proteomes" id="UP000683360"/>
    </source>
</evidence>
<protein>
    <recommendedName>
        <fullName evidence="3">B box-type domain-containing protein</fullName>
    </recommendedName>
</protein>
<reference evidence="4" key="1">
    <citation type="submission" date="2021-03" db="EMBL/GenBank/DDBJ databases">
        <authorList>
            <person name="Bekaert M."/>
        </authorList>
    </citation>
    <scope>NUCLEOTIDE SEQUENCE</scope>
</reference>
<feature type="region of interest" description="Disordered" evidence="2">
    <location>
        <begin position="160"/>
        <end position="198"/>
    </location>
</feature>
<comment type="caution">
    <text evidence="4">The sequence shown here is derived from an EMBL/GenBank/DDBJ whole genome shotgun (WGS) entry which is preliminary data.</text>
</comment>
<proteinExistence type="predicted"/>
<dbReference type="GO" id="GO:0008270">
    <property type="term" value="F:zinc ion binding"/>
    <property type="evidence" value="ECO:0007669"/>
    <property type="project" value="UniProtKB-KW"/>
</dbReference>
<feature type="compositionally biased region" description="Basic and acidic residues" evidence="2">
    <location>
        <begin position="108"/>
        <end position="123"/>
    </location>
</feature>
<evidence type="ECO:0000313" key="4">
    <source>
        <dbReference type="EMBL" id="CAG2194884.1"/>
    </source>
</evidence>
<dbReference type="OrthoDB" id="6094186at2759"/>
<dbReference type="InterPro" id="IPR000315">
    <property type="entry name" value="Znf_B-box"/>
</dbReference>
<feature type="region of interest" description="Disordered" evidence="2">
    <location>
        <begin position="91"/>
        <end position="144"/>
    </location>
</feature>
<name>A0A8S3QI52_MYTED</name>
<feature type="compositionally biased region" description="Basic and acidic residues" evidence="2">
    <location>
        <begin position="169"/>
        <end position="181"/>
    </location>
</feature>
<gene>
    <name evidence="4" type="ORF">MEDL_9836</name>
</gene>
<dbReference type="AlphaFoldDB" id="A0A8S3QI52"/>
<sequence>MATSSPSCGVCDLRHNTKPSIVWCTECDEGLCTECQEHHSLSKASRYHNVIPINEYQKLPIDVLKLLSTVAYTTKSFRYIAKNMNVPAAASVLKSTENSPSSTEQSVDFERKEKRNRTRNKEDQNEDQQPSRQTAKRFDETTLWAGRKRKHENLSVIVIIRKKPKRNSRMPDKNLEYKDTCNEPSNASFNEANRERRL</sequence>
<evidence type="ECO:0000259" key="3">
    <source>
        <dbReference type="PROSITE" id="PS50119"/>
    </source>
</evidence>
<feature type="compositionally biased region" description="Polar residues" evidence="2">
    <location>
        <begin position="182"/>
        <end position="191"/>
    </location>
</feature>
<evidence type="ECO:0000256" key="2">
    <source>
        <dbReference type="SAM" id="MobiDB-lite"/>
    </source>
</evidence>
<keyword evidence="1" id="KW-0863">Zinc-finger</keyword>
<feature type="compositionally biased region" description="Polar residues" evidence="2">
    <location>
        <begin position="93"/>
        <end position="106"/>
    </location>
</feature>
<dbReference type="Proteomes" id="UP000683360">
    <property type="component" value="Unassembled WGS sequence"/>
</dbReference>
<accession>A0A8S3QI52</accession>
<evidence type="ECO:0000256" key="1">
    <source>
        <dbReference type="PROSITE-ProRule" id="PRU00024"/>
    </source>
</evidence>
<dbReference type="EMBL" id="CAJPWZ010000499">
    <property type="protein sequence ID" value="CAG2194884.1"/>
    <property type="molecule type" value="Genomic_DNA"/>
</dbReference>
<keyword evidence="1" id="KW-0479">Metal-binding</keyword>
<dbReference type="PROSITE" id="PS50119">
    <property type="entry name" value="ZF_BBOX"/>
    <property type="match status" value="1"/>
</dbReference>
<dbReference type="Pfam" id="PF00643">
    <property type="entry name" value="zf-B_box"/>
    <property type="match status" value="1"/>
</dbReference>